<dbReference type="Proteomes" id="UP000789396">
    <property type="component" value="Unassembled WGS sequence"/>
</dbReference>
<accession>A0A9N9PGI5</accession>
<dbReference type="EMBL" id="CAJVPZ010096261">
    <property type="protein sequence ID" value="CAG8818699.1"/>
    <property type="molecule type" value="Genomic_DNA"/>
</dbReference>
<keyword evidence="2" id="KW-1185">Reference proteome</keyword>
<organism evidence="1 2">
    <name type="scientific">Racocetra fulgida</name>
    <dbReference type="NCBI Taxonomy" id="60492"/>
    <lineage>
        <taxon>Eukaryota</taxon>
        <taxon>Fungi</taxon>
        <taxon>Fungi incertae sedis</taxon>
        <taxon>Mucoromycota</taxon>
        <taxon>Glomeromycotina</taxon>
        <taxon>Glomeromycetes</taxon>
        <taxon>Diversisporales</taxon>
        <taxon>Gigasporaceae</taxon>
        <taxon>Racocetra</taxon>
    </lineage>
</organism>
<feature type="non-terminal residue" evidence="1">
    <location>
        <position position="1"/>
    </location>
</feature>
<dbReference type="OrthoDB" id="2424541at2759"/>
<comment type="caution">
    <text evidence="1">The sequence shown here is derived from an EMBL/GenBank/DDBJ whole genome shotgun (WGS) entry which is preliminary data.</text>
</comment>
<sequence>TFNENPLFTVTFNLIDETSTMLNLEVPKVVLITRENLIKILRVTEQNKKKIAIDDDV</sequence>
<gene>
    <name evidence="1" type="ORF">RFULGI_LOCUS19446</name>
</gene>
<evidence type="ECO:0000313" key="1">
    <source>
        <dbReference type="EMBL" id="CAG8818699.1"/>
    </source>
</evidence>
<evidence type="ECO:0000313" key="2">
    <source>
        <dbReference type="Proteomes" id="UP000789396"/>
    </source>
</evidence>
<dbReference type="AlphaFoldDB" id="A0A9N9PGI5"/>
<proteinExistence type="predicted"/>
<protein>
    <submittedName>
        <fullName evidence="1">6569_t:CDS:1</fullName>
    </submittedName>
</protein>
<name>A0A9N9PGI5_9GLOM</name>
<reference evidence="1" key="1">
    <citation type="submission" date="2021-06" db="EMBL/GenBank/DDBJ databases">
        <authorList>
            <person name="Kallberg Y."/>
            <person name="Tangrot J."/>
            <person name="Rosling A."/>
        </authorList>
    </citation>
    <scope>NUCLEOTIDE SEQUENCE</scope>
    <source>
        <strain evidence="1">IN212</strain>
    </source>
</reference>
<feature type="non-terminal residue" evidence="1">
    <location>
        <position position="57"/>
    </location>
</feature>